<dbReference type="AlphaFoldDB" id="A0A3Q0KMD2"/>
<accession>A0A3Q0KMD2</accession>
<organism evidence="2 3">
    <name type="scientific">Schistosoma mansoni</name>
    <name type="common">Blood fluke</name>
    <dbReference type="NCBI Taxonomy" id="6183"/>
    <lineage>
        <taxon>Eukaryota</taxon>
        <taxon>Metazoa</taxon>
        <taxon>Spiralia</taxon>
        <taxon>Lophotrochozoa</taxon>
        <taxon>Platyhelminthes</taxon>
        <taxon>Trematoda</taxon>
        <taxon>Digenea</taxon>
        <taxon>Strigeidida</taxon>
        <taxon>Schistosomatoidea</taxon>
        <taxon>Schistosomatidae</taxon>
        <taxon>Schistosoma</taxon>
    </lineage>
</organism>
<keyword evidence="1" id="KW-0812">Transmembrane</keyword>
<keyword evidence="2" id="KW-1185">Reference proteome</keyword>
<proteinExistence type="predicted"/>
<reference evidence="2" key="1">
    <citation type="journal article" date="2012" name="PLoS Negl. Trop. Dis.">
        <title>A systematically improved high quality genome and transcriptome of the human blood fluke Schistosoma mansoni.</title>
        <authorList>
            <person name="Protasio A.V."/>
            <person name="Tsai I.J."/>
            <person name="Babbage A."/>
            <person name="Nichol S."/>
            <person name="Hunt M."/>
            <person name="Aslett M.A."/>
            <person name="De Silva N."/>
            <person name="Velarde G.S."/>
            <person name="Anderson T.J."/>
            <person name="Clark R.C."/>
            <person name="Davidson C."/>
            <person name="Dillon G.P."/>
            <person name="Holroyd N.E."/>
            <person name="LoVerde P.T."/>
            <person name="Lloyd C."/>
            <person name="McQuillan J."/>
            <person name="Oliveira G."/>
            <person name="Otto T.D."/>
            <person name="Parker-Manuel S.J."/>
            <person name="Quail M.A."/>
            <person name="Wilson R.A."/>
            <person name="Zerlotini A."/>
            <person name="Dunne D.W."/>
            <person name="Berriman M."/>
        </authorList>
    </citation>
    <scope>NUCLEOTIDE SEQUENCE [LARGE SCALE GENOMIC DNA]</scope>
    <source>
        <strain evidence="2">Puerto Rican</strain>
    </source>
</reference>
<evidence type="ECO:0000313" key="3">
    <source>
        <dbReference type="WBParaSite" id="Smp_134580.1"/>
    </source>
</evidence>
<protein>
    <submittedName>
        <fullName evidence="3">GRAM domain-containing protein</fullName>
    </submittedName>
</protein>
<dbReference type="WBParaSite" id="Smp_134580.1">
    <property type="protein sequence ID" value="Smp_134580.1"/>
    <property type="gene ID" value="Smp_134580"/>
</dbReference>
<keyword evidence="1" id="KW-0472">Membrane</keyword>
<keyword evidence="1" id="KW-1133">Transmembrane helix</keyword>
<evidence type="ECO:0000256" key="1">
    <source>
        <dbReference type="SAM" id="Phobius"/>
    </source>
</evidence>
<evidence type="ECO:0000313" key="2">
    <source>
        <dbReference type="Proteomes" id="UP000008854"/>
    </source>
</evidence>
<feature type="transmembrane region" description="Helical" evidence="1">
    <location>
        <begin position="339"/>
        <end position="359"/>
    </location>
</feature>
<reference evidence="3" key="2">
    <citation type="submission" date="2018-12" db="UniProtKB">
        <authorList>
            <consortium name="WormBaseParasite"/>
        </authorList>
    </citation>
    <scope>IDENTIFICATION</scope>
    <source>
        <strain evidence="3">Puerto Rican</strain>
    </source>
</reference>
<name>A0A3Q0KMD2_SCHMA</name>
<sequence length="439" mass="49484">MIQDSEPQKLLSSNVDPVKSSAMQKKIRQKYFKNDAVIKAYKCDLMSQNINTPVKLYVCHSALNLVHRPKRRILTALLFSQIVELKVQNEHSVNIHTTSNETYTLANFERSDSAIAFLRNYWEVILKEKCFSPSYGSSPANRLFVNNNTTNNNNNTNDLLTHPNAIISDLYNRLLISKGSTTVSLTSTSGGATGSISNSETESVVGVKKQESSIRKFSLGVCKPSLIEFNHLNKETTNQNINIGSNDVIQHNDNSNVTNPIVNNVCSTPSLSNIPMKQNNTTVYQQHTKTYNNETVNTNNSNNNKFNFNRPNVTISTDWNWWPFNVLTYLFNASPSQRFTMMIAYAILGFLFLSTIHLYHRLALIDLQTGPTIRRAGIHQQSSTTSNSELHNLEAQLTYLTQLTSKMIETLGYLTSELNSFVLYSNPEKFSPDQSTLNT</sequence>
<dbReference type="InParanoid" id="A0A3Q0KMD2"/>
<dbReference type="Proteomes" id="UP000008854">
    <property type="component" value="Unassembled WGS sequence"/>
</dbReference>